<keyword evidence="10" id="KW-1185">Reference proteome</keyword>
<evidence type="ECO:0000256" key="1">
    <source>
        <dbReference type="ARBA" id="ARBA00004651"/>
    </source>
</evidence>
<proteinExistence type="inferred from homology"/>
<evidence type="ECO:0000256" key="2">
    <source>
        <dbReference type="ARBA" id="ARBA00022448"/>
    </source>
</evidence>
<evidence type="ECO:0000256" key="5">
    <source>
        <dbReference type="ARBA" id="ARBA00022989"/>
    </source>
</evidence>
<dbReference type="AlphaFoldDB" id="E3JAN4"/>
<evidence type="ECO:0000259" key="8">
    <source>
        <dbReference type="PROSITE" id="PS50928"/>
    </source>
</evidence>
<feature type="transmembrane region" description="Helical" evidence="7">
    <location>
        <begin position="116"/>
        <end position="140"/>
    </location>
</feature>
<feature type="domain" description="ABC transmembrane type-1" evidence="8">
    <location>
        <begin position="105"/>
        <end position="293"/>
    </location>
</feature>
<protein>
    <submittedName>
        <fullName evidence="9">Binding-protein-dependent transport systems inner membrane component</fullName>
    </submittedName>
</protein>
<dbReference type="STRING" id="298654.FraEuI1c_4227"/>
<feature type="transmembrane region" description="Helical" evidence="7">
    <location>
        <begin position="271"/>
        <end position="292"/>
    </location>
</feature>
<dbReference type="eggNOG" id="COG0600">
    <property type="taxonomic scope" value="Bacteria"/>
</dbReference>
<evidence type="ECO:0000256" key="3">
    <source>
        <dbReference type="ARBA" id="ARBA00022475"/>
    </source>
</evidence>
<keyword evidence="4 7" id="KW-0812">Transmembrane</keyword>
<feature type="transmembrane region" description="Helical" evidence="7">
    <location>
        <begin position="152"/>
        <end position="169"/>
    </location>
</feature>
<reference evidence="9 10" key="1">
    <citation type="submission" date="2010-10" db="EMBL/GenBank/DDBJ databases">
        <title>Complete sequence of Frankia sp. EuI1c.</title>
        <authorList>
            <consortium name="US DOE Joint Genome Institute"/>
            <person name="Lucas S."/>
            <person name="Copeland A."/>
            <person name="Lapidus A."/>
            <person name="Cheng J.-F."/>
            <person name="Bruce D."/>
            <person name="Goodwin L."/>
            <person name="Pitluck S."/>
            <person name="Chertkov O."/>
            <person name="Detter J.C."/>
            <person name="Han C."/>
            <person name="Tapia R."/>
            <person name="Land M."/>
            <person name="Hauser L."/>
            <person name="Jeffries C."/>
            <person name="Kyrpides N."/>
            <person name="Ivanova N."/>
            <person name="Mikhailova N."/>
            <person name="Beauchemin N."/>
            <person name="Sen A."/>
            <person name="Sur S.A."/>
            <person name="Gtari M."/>
            <person name="Wall L."/>
            <person name="Tisa L."/>
            <person name="Woyke T."/>
        </authorList>
    </citation>
    <scope>NUCLEOTIDE SEQUENCE [LARGE SCALE GENOMIC DNA]</scope>
    <source>
        <strain evidence="10">DSM 45817 / CECT 9037 / EuI1c</strain>
    </source>
</reference>
<keyword evidence="5 7" id="KW-1133">Transmembrane helix</keyword>
<keyword evidence="3" id="KW-1003">Cell membrane</keyword>
<dbReference type="HOGENOM" id="CLU_046113_1_0_11"/>
<organism evidence="9 10">
    <name type="scientific">Pseudofrankia inefficax (strain DSM 45817 / CECT 9037 / DDB 130130 / EuI1c)</name>
    <name type="common">Frankia inefficax</name>
    <dbReference type="NCBI Taxonomy" id="298654"/>
    <lineage>
        <taxon>Bacteria</taxon>
        <taxon>Bacillati</taxon>
        <taxon>Actinomycetota</taxon>
        <taxon>Actinomycetes</taxon>
        <taxon>Frankiales</taxon>
        <taxon>Frankiaceae</taxon>
        <taxon>Pseudofrankia</taxon>
    </lineage>
</organism>
<evidence type="ECO:0000313" key="10">
    <source>
        <dbReference type="Proteomes" id="UP000002484"/>
    </source>
</evidence>
<evidence type="ECO:0000256" key="6">
    <source>
        <dbReference type="ARBA" id="ARBA00023136"/>
    </source>
</evidence>
<dbReference type="PANTHER" id="PTHR30151:SF0">
    <property type="entry name" value="ABC TRANSPORTER PERMEASE PROTEIN MJ0413-RELATED"/>
    <property type="match status" value="1"/>
</dbReference>
<comment type="similarity">
    <text evidence="7">Belongs to the binding-protein-dependent transport system permease family.</text>
</comment>
<dbReference type="SUPFAM" id="SSF161098">
    <property type="entry name" value="MetI-like"/>
    <property type="match status" value="1"/>
</dbReference>
<feature type="transmembrane region" description="Helical" evidence="7">
    <location>
        <begin position="175"/>
        <end position="197"/>
    </location>
</feature>
<dbReference type="CDD" id="cd06261">
    <property type="entry name" value="TM_PBP2"/>
    <property type="match status" value="1"/>
</dbReference>
<dbReference type="EMBL" id="CP002299">
    <property type="protein sequence ID" value="ADP82226.1"/>
    <property type="molecule type" value="Genomic_DNA"/>
</dbReference>
<feature type="transmembrane region" description="Helical" evidence="7">
    <location>
        <begin position="52"/>
        <end position="72"/>
    </location>
</feature>
<dbReference type="GO" id="GO:0005886">
    <property type="term" value="C:plasma membrane"/>
    <property type="evidence" value="ECO:0007669"/>
    <property type="project" value="UniProtKB-SubCell"/>
</dbReference>
<dbReference type="InterPro" id="IPR035906">
    <property type="entry name" value="MetI-like_sf"/>
</dbReference>
<dbReference type="InParanoid" id="E3JAN4"/>
<dbReference type="PROSITE" id="PS50928">
    <property type="entry name" value="ABC_TM1"/>
    <property type="match status" value="1"/>
</dbReference>
<dbReference type="Gene3D" id="1.10.3720.10">
    <property type="entry name" value="MetI-like"/>
    <property type="match status" value="1"/>
</dbReference>
<dbReference type="PANTHER" id="PTHR30151">
    <property type="entry name" value="ALKANE SULFONATE ABC TRANSPORTER-RELATED, MEMBRANE SUBUNIT"/>
    <property type="match status" value="1"/>
</dbReference>
<evidence type="ECO:0000256" key="4">
    <source>
        <dbReference type="ARBA" id="ARBA00022692"/>
    </source>
</evidence>
<keyword evidence="6 7" id="KW-0472">Membrane</keyword>
<dbReference type="InterPro" id="IPR000515">
    <property type="entry name" value="MetI-like"/>
</dbReference>
<dbReference type="Pfam" id="PF00528">
    <property type="entry name" value="BPD_transp_1"/>
    <property type="match status" value="1"/>
</dbReference>
<dbReference type="GO" id="GO:0055085">
    <property type="term" value="P:transmembrane transport"/>
    <property type="evidence" value="ECO:0007669"/>
    <property type="project" value="InterPro"/>
</dbReference>
<evidence type="ECO:0000313" key="9">
    <source>
        <dbReference type="EMBL" id="ADP82226.1"/>
    </source>
</evidence>
<name>E3JAN4_PSEI1</name>
<feature type="transmembrane region" description="Helical" evidence="7">
    <location>
        <begin position="239"/>
        <end position="259"/>
    </location>
</feature>
<evidence type="ECO:0000256" key="7">
    <source>
        <dbReference type="RuleBase" id="RU363032"/>
    </source>
</evidence>
<sequence length="301" mass="31820">MSTEVSPSSQAAGAMRGLPGVDAQLSARAMAEATITLAGERAPARVISWSRLAYGVIGLILAAAIWEVGSYLKDDPVILPTVQKTVSTFWHYLFQKYPAVQGKTLWQHALVSAARILAGWAAGVVLGVAMGGVMASVRVIRHLLDPIIEITRPLPPLAFIPLFIVWFGIGETPKFILILIGVVPVMIIATVSALDAVPKELVQASRSLGASPLWALLTVRLRSALPAIITGMRLAMGGAWTSIVAVELIAATSGLGYLINNAGVNLQTPLVLSGILAISVLGIAFDGLLRLLHRFADPTTR</sequence>
<dbReference type="Proteomes" id="UP000002484">
    <property type="component" value="Chromosome"/>
</dbReference>
<comment type="subcellular location">
    <subcellularLocation>
        <location evidence="1 7">Cell membrane</location>
        <topology evidence="1 7">Multi-pass membrane protein</topology>
    </subcellularLocation>
</comment>
<keyword evidence="2 7" id="KW-0813">Transport</keyword>
<gene>
    <name evidence="9" type="ordered locus">FraEuI1c_4227</name>
</gene>
<dbReference type="KEGG" id="fri:FraEuI1c_4227"/>
<accession>E3JAN4</accession>
<dbReference type="RefSeq" id="WP_013425344.1">
    <property type="nucleotide sequence ID" value="NC_014666.1"/>
</dbReference>